<dbReference type="KEGG" id="rfs:C1I64_04755"/>
<organism evidence="1 2">
    <name type="scientific">Rathayibacter festucae DSM 15932</name>
    <dbReference type="NCBI Taxonomy" id="1328866"/>
    <lineage>
        <taxon>Bacteria</taxon>
        <taxon>Bacillati</taxon>
        <taxon>Actinomycetota</taxon>
        <taxon>Actinomycetes</taxon>
        <taxon>Micrococcales</taxon>
        <taxon>Microbacteriaceae</taxon>
        <taxon>Rathayibacter</taxon>
    </lineage>
</organism>
<dbReference type="RefSeq" id="WP_127886372.1">
    <property type="nucleotide sequence ID" value="NZ_CP028137.1"/>
</dbReference>
<evidence type="ECO:0008006" key="3">
    <source>
        <dbReference type="Google" id="ProtNLM"/>
    </source>
</evidence>
<name>A0A3Q9UWF1_9MICO</name>
<protein>
    <recommendedName>
        <fullName evidence="3">DUF935 domain-containing protein</fullName>
    </recommendedName>
</protein>
<dbReference type="AlphaFoldDB" id="A0A3Q9UWF1"/>
<dbReference type="Proteomes" id="UP000285317">
    <property type="component" value="Chromosome"/>
</dbReference>
<evidence type="ECO:0000313" key="1">
    <source>
        <dbReference type="EMBL" id="AZZ51419.1"/>
    </source>
</evidence>
<accession>A0A3Q9UWF1</accession>
<dbReference type="Pfam" id="PF06074">
    <property type="entry name" value="Portal_Mu"/>
    <property type="match status" value="1"/>
</dbReference>
<gene>
    <name evidence="1" type="ORF">C1I64_04755</name>
</gene>
<dbReference type="InterPro" id="IPR009279">
    <property type="entry name" value="Portal_Mu"/>
</dbReference>
<evidence type="ECO:0000313" key="2">
    <source>
        <dbReference type="Proteomes" id="UP000285317"/>
    </source>
</evidence>
<proteinExistence type="predicted"/>
<reference evidence="1 2" key="1">
    <citation type="submission" date="2018-03" db="EMBL/GenBank/DDBJ databases">
        <title>Bacteriophage NCPPB3778 and a type I-E CRISPR drive the evolution of the US Biological Select Agent, Rathayibacter toxicus.</title>
        <authorList>
            <person name="Davis E.W.II."/>
            <person name="Tabima J.F."/>
            <person name="Weisberg A.J."/>
            <person name="Dantas Lopes L."/>
            <person name="Wiseman M.S."/>
            <person name="Wiseman M.S."/>
            <person name="Pupko T."/>
            <person name="Belcher M.S."/>
            <person name="Sechler A.J."/>
            <person name="Tancos M.A."/>
            <person name="Schroeder B.K."/>
            <person name="Murray T.D."/>
            <person name="Luster D.G."/>
            <person name="Schneider W.L."/>
            <person name="Rogers E."/>
            <person name="Andreote F.D."/>
            <person name="Grunwald N.J."/>
            <person name="Putnam M.L."/>
            <person name="Chang J.H."/>
        </authorList>
    </citation>
    <scope>NUCLEOTIDE SEQUENCE [LARGE SCALE GENOMIC DNA]</scope>
    <source>
        <strain evidence="1 2">DSM 15932</strain>
    </source>
</reference>
<sequence length="444" mass="49703">MALFKRKELMKEVGESGTQVASGQIIGEEYNWKLQGEQALRVFDEMRRNDATVNAALDALKFPVISAEWDVDAASEDEKDIEVRDLVKECLFNLVNWAKFLDEALTYLEMGFSLFEMVFEPRTIDGKLRIALVKISFRKQTTIKSWEMEGGGEGVTQVTNNGRFSIPEVKILRITHKQEGDNRAGRSLLRSAYKHWYIKDKLYKIDAIGHERQSLGVVEITTPAGAQKADKDKLRRAARNLRANESSYIEHPEGYVVEFMDMKAATLKDVEPSINHHDRQIMKNVLAQFLEIGASGSSGTKGASEDHSRLFDMGTQNVANTLRDAVQQTAVRLIVDLNFTDVEYPTLRVGKTSDENLSLISEAVTKYVTAGALHPRAGDENTLRKSIGWEEVDDEELAELYEKPEPVVVKTEEADVKADATVKELKALKASVEAALYEPSSKAA</sequence>
<dbReference type="EMBL" id="CP028137">
    <property type="protein sequence ID" value="AZZ51419.1"/>
    <property type="molecule type" value="Genomic_DNA"/>
</dbReference>